<feature type="transmembrane region" description="Helical" evidence="1">
    <location>
        <begin position="7"/>
        <end position="28"/>
    </location>
</feature>
<feature type="transmembrane region" description="Helical" evidence="1">
    <location>
        <begin position="34"/>
        <end position="55"/>
    </location>
</feature>
<proteinExistence type="predicted"/>
<evidence type="ECO:0000313" key="3">
    <source>
        <dbReference type="Proteomes" id="UP001152888"/>
    </source>
</evidence>
<dbReference type="AlphaFoldDB" id="A0A9P0LQ47"/>
<reference evidence="2" key="1">
    <citation type="submission" date="2022-03" db="EMBL/GenBank/DDBJ databases">
        <authorList>
            <person name="Sayadi A."/>
        </authorList>
    </citation>
    <scope>NUCLEOTIDE SEQUENCE</scope>
</reference>
<gene>
    <name evidence="2" type="ORF">ACAOBT_LOCUS25581</name>
</gene>
<dbReference type="Proteomes" id="UP001152888">
    <property type="component" value="Unassembled WGS sequence"/>
</dbReference>
<keyword evidence="1" id="KW-0472">Membrane</keyword>
<organism evidence="2 3">
    <name type="scientific">Acanthoscelides obtectus</name>
    <name type="common">Bean weevil</name>
    <name type="synonym">Bruchus obtectus</name>
    <dbReference type="NCBI Taxonomy" id="200917"/>
    <lineage>
        <taxon>Eukaryota</taxon>
        <taxon>Metazoa</taxon>
        <taxon>Ecdysozoa</taxon>
        <taxon>Arthropoda</taxon>
        <taxon>Hexapoda</taxon>
        <taxon>Insecta</taxon>
        <taxon>Pterygota</taxon>
        <taxon>Neoptera</taxon>
        <taxon>Endopterygota</taxon>
        <taxon>Coleoptera</taxon>
        <taxon>Polyphaga</taxon>
        <taxon>Cucujiformia</taxon>
        <taxon>Chrysomeloidea</taxon>
        <taxon>Chrysomelidae</taxon>
        <taxon>Bruchinae</taxon>
        <taxon>Bruchini</taxon>
        <taxon>Acanthoscelides</taxon>
    </lineage>
</organism>
<evidence type="ECO:0000256" key="1">
    <source>
        <dbReference type="SAM" id="Phobius"/>
    </source>
</evidence>
<comment type="caution">
    <text evidence="2">The sequence shown here is derived from an EMBL/GenBank/DDBJ whole genome shotgun (WGS) entry which is preliminary data.</text>
</comment>
<sequence>MSHTRCEIFNCLLIPTSVVVGIAVVTRLQTLELFLTYALCVVATLTHLHYGTSVVRQMCKHFKVNCFTLKDRTD</sequence>
<dbReference type="OrthoDB" id="196717at2759"/>
<evidence type="ECO:0000313" key="2">
    <source>
        <dbReference type="EMBL" id="CAH2000470.1"/>
    </source>
</evidence>
<name>A0A9P0LQ47_ACAOB</name>
<keyword evidence="1" id="KW-1133">Transmembrane helix</keyword>
<dbReference type="EMBL" id="CAKOFQ010007408">
    <property type="protein sequence ID" value="CAH2000470.1"/>
    <property type="molecule type" value="Genomic_DNA"/>
</dbReference>
<keyword evidence="3" id="KW-1185">Reference proteome</keyword>
<protein>
    <submittedName>
        <fullName evidence="2">Uncharacterized protein</fullName>
    </submittedName>
</protein>
<keyword evidence="1" id="KW-0812">Transmembrane</keyword>
<accession>A0A9P0LQ47</accession>